<evidence type="ECO:0000313" key="2">
    <source>
        <dbReference type="Proteomes" id="UP000248132"/>
    </source>
</evidence>
<dbReference type="RefSeq" id="WP_110461723.1">
    <property type="nucleotide sequence ID" value="NZ_QKMR01000008.1"/>
</dbReference>
<accession>A0A318XMX2</accession>
<name>A0A318XMX2_9FIRM</name>
<comment type="caution">
    <text evidence="1">The sequence shown here is derived from an EMBL/GenBank/DDBJ whole genome shotgun (WGS) entry which is preliminary data.</text>
</comment>
<sequence length="87" mass="9284">MEEKITALYTNLYDANNAISSLKTNGIATANLNSSDYGLHKGFKHKSIPRKFPGAVASTVVKLEISVNPANRDSAVSVVAESYGVID</sequence>
<gene>
    <name evidence="1" type="ORF">LY28_01683</name>
</gene>
<proteinExistence type="predicted"/>
<dbReference type="EMBL" id="QKMR01000008">
    <property type="protein sequence ID" value="PYG87973.1"/>
    <property type="molecule type" value="Genomic_DNA"/>
</dbReference>
<reference evidence="1 2" key="1">
    <citation type="submission" date="2018-06" db="EMBL/GenBank/DDBJ databases">
        <title>Genomic Encyclopedia of Type Strains, Phase I: the one thousand microbial genomes (KMG-I) project.</title>
        <authorList>
            <person name="Kyrpides N."/>
        </authorList>
    </citation>
    <scope>NUCLEOTIDE SEQUENCE [LARGE SCALE GENOMIC DNA]</scope>
    <source>
        <strain evidence="1 2">DSM 19573</strain>
    </source>
</reference>
<protein>
    <submittedName>
        <fullName evidence="1">Uncharacterized protein</fullName>
    </submittedName>
</protein>
<dbReference type="AlphaFoldDB" id="A0A318XMX2"/>
<organism evidence="1 2">
    <name type="scientific">Ruminiclostridium sufflavum DSM 19573</name>
    <dbReference type="NCBI Taxonomy" id="1121337"/>
    <lineage>
        <taxon>Bacteria</taxon>
        <taxon>Bacillati</taxon>
        <taxon>Bacillota</taxon>
        <taxon>Clostridia</taxon>
        <taxon>Eubacteriales</taxon>
        <taxon>Oscillospiraceae</taxon>
        <taxon>Ruminiclostridium</taxon>
    </lineage>
</organism>
<keyword evidence="2" id="KW-1185">Reference proteome</keyword>
<evidence type="ECO:0000313" key="1">
    <source>
        <dbReference type="EMBL" id="PYG87973.1"/>
    </source>
</evidence>
<dbReference type="Proteomes" id="UP000248132">
    <property type="component" value="Unassembled WGS sequence"/>
</dbReference>
<dbReference type="OrthoDB" id="1739699at2"/>